<reference evidence="2" key="1">
    <citation type="submission" date="2006-09" db="EMBL/GenBank/DDBJ databases">
        <title>Complete sequence of Rhodopseudomonas palustris BisA53.</title>
        <authorList>
            <consortium name="US DOE Joint Genome Institute"/>
            <person name="Copeland A."/>
            <person name="Lucas S."/>
            <person name="Lapidus A."/>
            <person name="Barry K."/>
            <person name="Detter J.C."/>
            <person name="Glavina del Rio T."/>
            <person name="Hammon N."/>
            <person name="Israni S."/>
            <person name="Dalin E."/>
            <person name="Tice H."/>
            <person name="Pitluck S."/>
            <person name="Chain P."/>
            <person name="Malfatti S."/>
            <person name="Shin M."/>
            <person name="Vergez L."/>
            <person name="Schmutz J."/>
            <person name="Larimer F."/>
            <person name="Land M."/>
            <person name="Hauser L."/>
            <person name="Pelletier D.A."/>
            <person name="Kyrpides N."/>
            <person name="Kim E."/>
            <person name="Harwood C.S."/>
            <person name="Oda Y."/>
            <person name="Richardson P."/>
        </authorList>
    </citation>
    <scope>NUCLEOTIDE SEQUENCE [LARGE SCALE GENOMIC DNA]</scope>
    <source>
        <strain evidence="2">BisA53</strain>
    </source>
</reference>
<name>Q07IR5_RHOP5</name>
<proteinExistence type="predicted"/>
<dbReference type="AlphaFoldDB" id="Q07IR5"/>
<dbReference type="STRING" id="316055.RPE_4244"/>
<gene>
    <name evidence="2" type="ordered locus">RPE_4244</name>
</gene>
<dbReference type="Gene3D" id="3.40.50.720">
    <property type="entry name" value="NAD(P)-binding Rossmann-like Domain"/>
    <property type="match status" value="1"/>
</dbReference>
<dbReference type="KEGG" id="rpe:RPE_4244"/>
<evidence type="ECO:0000313" key="2">
    <source>
        <dbReference type="EMBL" id="ABJ08169.1"/>
    </source>
</evidence>
<dbReference type="HOGENOM" id="CLU_1814328_0_0_5"/>
<dbReference type="EMBL" id="CP000463">
    <property type="protein sequence ID" value="ABJ08169.1"/>
    <property type="molecule type" value="Genomic_DNA"/>
</dbReference>
<organism evidence="2">
    <name type="scientific">Rhodopseudomonas palustris (strain BisA53)</name>
    <dbReference type="NCBI Taxonomy" id="316055"/>
    <lineage>
        <taxon>Bacteria</taxon>
        <taxon>Pseudomonadati</taxon>
        <taxon>Pseudomonadota</taxon>
        <taxon>Alphaproteobacteria</taxon>
        <taxon>Hyphomicrobiales</taxon>
        <taxon>Nitrobacteraceae</taxon>
        <taxon>Rhodopseudomonas</taxon>
    </lineage>
</organism>
<evidence type="ECO:0000256" key="1">
    <source>
        <dbReference type="SAM" id="MobiDB-lite"/>
    </source>
</evidence>
<feature type="region of interest" description="Disordered" evidence="1">
    <location>
        <begin position="84"/>
        <end position="142"/>
    </location>
</feature>
<protein>
    <submittedName>
        <fullName evidence="2">Uncharacterized protein</fullName>
    </submittedName>
</protein>
<accession>Q07IR5</accession>
<sequence length="142" mass="14849">MRARQFSSPAAGFRRYDSGPRAAHGMVHVAGLAHQGDGISEQRLFAVNAAATERLMQAPARAGTSRVVHVFTVSEMVSIFGWAATGGQRGGSGANHPRAPLNARPALSNLPDADTKPAQPRPLYPGPSQKPECSPTISPANA</sequence>